<reference evidence="10 11" key="1">
    <citation type="submission" date="2019-03" db="EMBL/GenBank/DDBJ databases">
        <authorList>
            <person name="Gaulin E."/>
            <person name="Dumas B."/>
        </authorList>
    </citation>
    <scope>NUCLEOTIDE SEQUENCE [LARGE SCALE GENOMIC DNA]</scope>
    <source>
        <strain evidence="10">CBS 568.67</strain>
    </source>
</reference>
<reference evidence="9" key="2">
    <citation type="submission" date="2019-06" db="EMBL/GenBank/DDBJ databases">
        <title>Genomics analysis of Aphanomyces spp. identifies a new class of oomycete effector associated with host adaptation.</title>
        <authorList>
            <person name="Gaulin E."/>
        </authorList>
    </citation>
    <scope>NUCLEOTIDE SEQUENCE</scope>
    <source>
        <strain evidence="9">CBS 578.67</strain>
    </source>
</reference>
<dbReference type="CDD" id="cd00190">
    <property type="entry name" value="Tryp_SPc"/>
    <property type="match status" value="1"/>
</dbReference>
<evidence type="ECO:0000256" key="3">
    <source>
        <dbReference type="ARBA" id="ARBA00023026"/>
    </source>
</evidence>
<dbReference type="Pfam" id="PF00089">
    <property type="entry name" value="Trypsin"/>
    <property type="match status" value="1"/>
</dbReference>
<evidence type="ECO:0000313" key="9">
    <source>
        <dbReference type="EMBL" id="KAF0696920.1"/>
    </source>
</evidence>
<dbReference type="PANTHER" id="PTHR24276:SF98">
    <property type="entry name" value="FI18310P1-RELATED"/>
    <property type="match status" value="1"/>
</dbReference>
<feature type="chain" id="PRO_5033437157" evidence="7">
    <location>
        <begin position="18"/>
        <end position="261"/>
    </location>
</feature>
<dbReference type="AlphaFoldDB" id="A0A485KVC1"/>
<organism evidence="10 11">
    <name type="scientific">Aphanomyces stellatus</name>
    <dbReference type="NCBI Taxonomy" id="120398"/>
    <lineage>
        <taxon>Eukaryota</taxon>
        <taxon>Sar</taxon>
        <taxon>Stramenopiles</taxon>
        <taxon>Oomycota</taxon>
        <taxon>Saprolegniomycetes</taxon>
        <taxon>Saprolegniales</taxon>
        <taxon>Verrucalvaceae</taxon>
        <taxon>Aphanomyces</taxon>
    </lineage>
</organism>
<dbReference type="GO" id="GO:0004252">
    <property type="term" value="F:serine-type endopeptidase activity"/>
    <property type="evidence" value="ECO:0007669"/>
    <property type="project" value="InterPro"/>
</dbReference>
<sequence>MKFVASLLALSATATVAQDDGIRVIGGSEADVGKYTWAVNLRNSPAARSFCGGSLIAPQYVLTAGHCVAGNKPPFVAIGSHFNNGTDDGQQIAVEWAKAHPQYRDTTKGFDVAILKLVEPSTFDPIKLKRDFINGGDDVRLLGWGRTAYPGDASHVLKEIDIKAIEMDECTARLSQSPYYPNWVAQETHLCAGGEVDKAACHGDSGGPLIVVSEEDDEESYALVGDVSAGHPCGKGFPDLFGRVSAVADFIDETSEGHEWV</sequence>
<evidence type="ECO:0000313" key="10">
    <source>
        <dbReference type="EMBL" id="VFT89218.1"/>
    </source>
</evidence>
<feature type="signal peptide" evidence="7">
    <location>
        <begin position="1"/>
        <end position="17"/>
    </location>
</feature>
<evidence type="ECO:0000256" key="7">
    <source>
        <dbReference type="SAM" id="SignalP"/>
    </source>
</evidence>
<evidence type="ECO:0000259" key="8">
    <source>
        <dbReference type="PROSITE" id="PS50240"/>
    </source>
</evidence>
<dbReference type="InterPro" id="IPR033116">
    <property type="entry name" value="TRYPSIN_SER"/>
</dbReference>
<keyword evidence="6" id="KW-0378">Hydrolase</keyword>
<dbReference type="EMBL" id="VJMH01005355">
    <property type="protein sequence ID" value="KAF0696920.1"/>
    <property type="molecule type" value="Genomic_DNA"/>
</dbReference>
<keyword evidence="5" id="KW-0325">Glycoprotein</keyword>
<evidence type="ECO:0000256" key="6">
    <source>
        <dbReference type="RuleBase" id="RU363034"/>
    </source>
</evidence>
<name>A0A485KVC1_9STRA</name>
<dbReference type="PRINTS" id="PR00722">
    <property type="entry name" value="CHYMOTRYPSIN"/>
</dbReference>
<protein>
    <submittedName>
        <fullName evidence="10">Aste57867_12366 protein</fullName>
    </submittedName>
</protein>
<dbReference type="SUPFAM" id="SSF50494">
    <property type="entry name" value="Trypsin-like serine proteases"/>
    <property type="match status" value="1"/>
</dbReference>
<proteinExistence type="inferred from homology"/>
<keyword evidence="6" id="KW-0645">Protease</keyword>
<keyword evidence="3" id="KW-0843">Virulence</keyword>
<evidence type="ECO:0000313" key="11">
    <source>
        <dbReference type="Proteomes" id="UP000332933"/>
    </source>
</evidence>
<gene>
    <name evidence="10" type="primary">Aste57867_12366</name>
    <name evidence="9" type="ORF">As57867_012320</name>
    <name evidence="10" type="ORF">ASTE57867_12366</name>
</gene>
<keyword evidence="11" id="KW-1185">Reference proteome</keyword>
<dbReference type="FunFam" id="2.40.10.10:FF:000068">
    <property type="entry name" value="transmembrane protease serine 2"/>
    <property type="match status" value="1"/>
</dbReference>
<evidence type="ECO:0000256" key="1">
    <source>
        <dbReference type="ARBA" id="ARBA00007664"/>
    </source>
</evidence>
<accession>A0A485KVC1</accession>
<dbReference type="Proteomes" id="UP000332933">
    <property type="component" value="Unassembled WGS sequence"/>
</dbReference>
<keyword evidence="2 7" id="KW-0732">Signal</keyword>
<dbReference type="PROSITE" id="PS50240">
    <property type="entry name" value="TRYPSIN_DOM"/>
    <property type="match status" value="1"/>
</dbReference>
<evidence type="ECO:0000256" key="4">
    <source>
        <dbReference type="ARBA" id="ARBA00023157"/>
    </source>
</evidence>
<dbReference type="InterPro" id="IPR018114">
    <property type="entry name" value="TRYPSIN_HIS"/>
</dbReference>
<evidence type="ECO:0000256" key="5">
    <source>
        <dbReference type="ARBA" id="ARBA00023180"/>
    </source>
</evidence>
<dbReference type="InterPro" id="IPR009003">
    <property type="entry name" value="Peptidase_S1_PA"/>
</dbReference>
<dbReference type="SMART" id="SM00020">
    <property type="entry name" value="Tryp_SPc"/>
    <property type="match status" value="1"/>
</dbReference>
<dbReference type="Gene3D" id="2.40.10.10">
    <property type="entry name" value="Trypsin-like serine proteases"/>
    <property type="match status" value="1"/>
</dbReference>
<dbReference type="OrthoDB" id="10066789at2759"/>
<dbReference type="InterPro" id="IPR043504">
    <property type="entry name" value="Peptidase_S1_PA_chymotrypsin"/>
</dbReference>
<dbReference type="PROSITE" id="PS00135">
    <property type="entry name" value="TRYPSIN_SER"/>
    <property type="match status" value="1"/>
</dbReference>
<dbReference type="GO" id="GO:0006508">
    <property type="term" value="P:proteolysis"/>
    <property type="evidence" value="ECO:0007669"/>
    <property type="project" value="UniProtKB-KW"/>
</dbReference>
<dbReference type="InterPro" id="IPR050430">
    <property type="entry name" value="Peptidase_S1"/>
</dbReference>
<dbReference type="EMBL" id="CAADRA010005376">
    <property type="protein sequence ID" value="VFT89218.1"/>
    <property type="molecule type" value="Genomic_DNA"/>
</dbReference>
<evidence type="ECO:0000256" key="2">
    <source>
        <dbReference type="ARBA" id="ARBA00022729"/>
    </source>
</evidence>
<keyword evidence="6" id="KW-0720">Serine protease</keyword>
<keyword evidence="4" id="KW-1015">Disulfide bond</keyword>
<comment type="similarity">
    <text evidence="1">Belongs to the peptidase S1 family.</text>
</comment>
<feature type="domain" description="Peptidase S1" evidence="8">
    <location>
        <begin position="24"/>
        <end position="261"/>
    </location>
</feature>
<dbReference type="InterPro" id="IPR001254">
    <property type="entry name" value="Trypsin_dom"/>
</dbReference>
<dbReference type="PROSITE" id="PS00134">
    <property type="entry name" value="TRYPSIN_HIS"/>
    <property type="match status" value="1"/>
</dbReference>
<dbReference type="PANTHER" id="PTHR24276">
    <property type="entry name" value="POLYSERASE-RELATED"/>
    <property type="match status" value="1"/>
</dbReference>
<dbReference type="InterPro" id="IPR001314">
    <property type="entry name" value="Peptidase_S1A"/>
</dbReference>